<evidence type="ECO:0008006" key="3">
    <source>
        <dbReference type="Google" id="ProtNLM"/>
    </source>
</evidence>
<keyword evidence="2" id="KW-1185">Reference proteome</keyword>
<evidence type="ECO:0000313" key="1">
    <source>
        <dbReference type="EMBL" id="MBJ6122468.1"/>
    </source>
</evidence>
<accession>A0ABS0XR07</accession>
<protein>
    <recommendedName>
        <fullName evidence="3">Hemerythrin-like domain-containing protein</fullName>
    </recommendedName>
</protein>
<dbReference type="EMBL" id="JAELXS010000006">
    <property type="protein sequence ID" value="MBJ6122468.1"/>
    <property type="molecule type" value="Genomic_DNA"/>
</dbReference>
<comment type="caution">
    <text evidence="1">The sequence shown here is derived from an EMBL/GenBank/DDBJ whole genome shotgun (WGS) entry which is preliminary data.</text>
</comment>
<name>A0ABS0XR07_9SPHN</name>
<reference evidence="2" key="1">
    <citation type="submission" date="2020-12" db="EMBL/GenBank/DDBJ databases">
        <title>Hymenobacter sp.</title>
        <authorList>
            <person name="Kim M.K."/>
        </authorList>
    </citation>
    <scope>NUCLEOTIDE SEQUENCE [LARGE SCALE GENOMIC DNA]</scope>
    <source>
        <strain evidence="2">BT553</strain>
    </source>
</reference>
<dbReference type="RefSeq" id="WP_199038134.1">
    <property type="nucleotide sequence ID" value="NZ_JAELXS010000006.1"/>
</dbReference>
<proteinExistence type="predicted"/>
<dbReference type="Proteomes" id="UP000640426">
    <property type="component" value="Unassembled WGS sequence"/>
</dbReference>
<organism evidence="1 2">
    <name type="scientific">Sphingomonas mollis</name>
    <dbReference type="NCBI Taxonomy" id="2795726"/>
    <lineage>
        <taxon>Bacteria</taxon>
        <taxon>Pseudomonadati</taxon>
        <taxon>Pseudomonadota</taxon>
        <taxon>Alphaproteobacteria</taxon>
        <taxon>Sphingomonadales</taxon>
        <taxon>Sphingomonadaceae</taxon>
        <taxon>Sphingomonas</taxon>
    </lineage>
</organism>
<gene>
    <name evidence="1" type="ORF">JAO74_11770</name>
</gene>
<evidence type="ECO:0000313" key="2">
    <source>
        <dbReference type="Proteomes" id="UP000640426"/>
    </source>
</evidence>
<sequence length="143" mass="16081">MEQSSLLDRLHRHQRLAQDILTRGAACIDGGPDIALPAIAGLRAEMGQVLRDYQIFKHEEIFDPAVTSGSPDRIERARAMKIECIGAGESFRTHLVYWQHRDVTAEWEAYKASARLTINQLKRHIGKEEEGITALLTDMSIDA</sequence>